<gene>
    <name evidence="1" type="ORF">Cni_G03142</name>
</gene>
<protein>
    <submittedName>
        <fullName evidence="1">Uncharacterized protein</fullName>
    </submittedName>
</protein>
<reference evidence="1 2" key="1">
    <citation type="submission" date="2023-10" db="EMBL/GenBank/DDBJ databases">
        <title>Chromosome-scale genome assembly provides insights into flower coloration mechanisms of Canna indica.</title>
        <authorList>
            <person name="Li C."/>
        </authorList>
    </citation>
    <scope>NUCLEOTIDE SEQUENCE [LARGE SCALE GENOMIC DNA]</scope>
    <source>
        <tissue evidence="1">Flower</tissue>
    </source>
</reference>
<evidence type="ECO:0000313" key="2">
    <source>
        <dbReference type="Proteomes" id="UP001327560"/>
    </source>
</evidence>
<name>A0AAQ3Q0V0_9LILI</name>
<organism evidence="1 2">
    <name type="scientific">Canna indica</name>
    <name type="common">Indian-shot</name>
    <dbReference type="NCBI Taxonomy" id="4628"/>
    <lineage>
        <taxon>Eukaryota</taxon>
        <taxon>Viridiplantae</taxon>
        <taxon>Streptophyta</taxon>
        <taxon>Embryophyta</taxon>
        <taxon>Tracheophyta</taxon>
        <taxon>Spermatophyta</taxon>
        <taxon>Magnoliopsida</taxon>
        <taxon>Liliopsida</taxon>
        <taxon>Zingiberales</taxon>
        <taxon>Cannaceae</taxon>
        <taxon>Canna</taxon>
    </lineage>
</organism>
<dbReference type="EMBL" id="CP136890">
    <property type="protein sequence ID" value="WOK94440.1"/>
    <property type="molecule type" value="Genomic_DNA"/>
</dbReference>
<proteinExistence type="predicted"/>
<keyword evidence="2" id="KW-1185">Reference proteome</keyword>
<dbReference type="AlphaFoldDB" id="A0AAQ3Q0V0"/>
<accession>A0AAQ3Q0V0</accession>
<sequence length="118" mass="12210">MRKAAIAGIGRMLPSLPSRLVEDVPEGPSPPRTPPVPAVPVFGVKVGGVNALGGEMVVPVGVEVAGVDIDGGVVLVGVVLGVPAPLMQRKKEIEMNQQAAHISRDVKIVLDSAWCFSN</sequence>
<evidence type="ECO:0000313" key="1">
    <source>
        <dbReference type="EMBL" id="WOK94440.1"/>
    </source>
</evidence>
<dbReference type="Proteomes" id="UP001327560">
    <property type="component" value="Chromosome 1"/>
</dbReference>